<dbReference type="EMBL" id="BMAC01000128">
    <property type="protein sequence ID" value="GFP86597.1"/>
    <property type="molecule type" value="Genomic_DNA"/>
</dbReference>
<dbReference type="Proteomes" id="UP000653305">
    <property type="component" value="Unassembled WGS sequence"/>
</dbReference>
<accession>A0A830BGX7</accession>
<keyword evidence="2" id="KW-1185">Reference proteome</keyword>
<organism evidence="1 2">
    <name type="scientific">Phtheirospermum japonicum</name>
    <dbReference type="NCBI Taxonomy" id="374723"/>
    <lineage>
        <taxon>Eukaryota</taxon>
        <taxon>Viridiplantae</taxon>
        <taxon>Streptophyta</taxon>
        <taxon>Embryophyta</taxon>
        <taxon>Tracheophyta</taxon>
        <taxon>Spermatophyta</taxon>
        <taxon>Magnoliopsida</taxon>
        <taxon>eudicotyledons</taxon>
        <taxon>Gunneridae</taxon>
        <taxon>Pentapetalae</taxon>
        <taxon>asterids</taxon>
        <taxon>lamiids</taxon>
        <taxon>Lamiales</taxon>
        <taxon>Orobanchaceae</taxon>
        <taxon>Orobanchaceae incertae sedis</taxon>
        <taxon>Phtheirospermum</taxon>
    </lineage>
</organism>
<sequence length="107" mass="12115">MASIFREGASHSAKRYSQGKHNDSLLVVRKRFRNASTFLRGQLPVAFQSELLAHDKVYVRIYDQTRAWAVWCLHGWGGPILPSILFLEGTKEWAMLAGERSAGQRAI</sequence>
<evidence type="ECO:0000313" key="1">
    <source>
        <dbReference type="EMBL" id="GFP86597.1"/>
    </source>
</evidence>
<reference evidence="1" key="1">
    <citation type="submission" date="2020-07" db="EMBL/GenBank/DDBJ databases">
        <title>Ethylene signaling mediates host invasion by parasitic plants.</title>
        <authorList>
            <person name="Yoshida S."/>
        </authorList>
    </citation>
    <scope>NUCLEOTIDE SEQUENCE</scope>
    <source>
        <strain evidence="1">Okayama</strain>
    </source>
</reference>
<protein>
    <submittedName>
        <fullName evidence="1">Pumilio homolog 15</fullName>
    </submittedName>
</protein>
<dbReference type="AlphaFoldDB" id="A0A830BGX7"/>
<name>A0A830BGX7_9LAMI</name>
<comment type="caution">
    <text evidence="1">The sequence shown here is derived from an EMBL/GenBank/DDBJ whole genome shotgun (WGS) entry which is preliminary data.</text>
</comment>
<evidence type="ECO:0000313" key="2">
    <source>
        <dbReference type="Proteomes" id="UP000653305"/>
    </source>
</evidence>
<proteinExistence type="predicted"/>
<gene>
    <name evidence="1" type="ORF">PHJA_000803500</name>
</gene>